<dbReference type="EMBL" id="DXCX01000058">
    <property type="protein sequence ID" value="HIY73490.1"/>
    <property type="molecule type" value="Genomic_DNA"/>
</dbReference>
<reference evidence="2" key="2">
    <citation type="submission" date="2021-04" db="EMBL/GenBank/DDBJ databases">
        <authorList>
            <person name="Gilroy R."/>
        </authorList>
    </citation>
    <scope>NUCLEOTIDE SEQUENCE</scope>
    <source>
        <strain evidence="2">CHK33-7979</strain>
    </source>
</reference>
<dbReference type="InterPro" id="IPR010690">
    <property type="entry name" value="YqfD"/>
</dbReference>
<comment type="caution">
    <text evidence="2">The sequence shown here is derived from an EMBL/GenBank/DDBJ whole genome shotgun (WGS) entry which is preliminary data.</text>
</comment>
<sequence>MQFIVNFLRGSVSFTVTGAFPERFLNLCAQNGVGFWGLTWLDAHTLSLRVARRDARRVRTLAEKAQCEARAEGGQGMPYFLAGFRRRYALLIGLALALGAVCLLSRFILTVEVSGNESVPSAVILAELSRQGVRPGAYGPGLDLRRISQEALGRIEGLSWMSVNLHGTRAEVLVREREAPPELRDESTPAHVVAAADGILEEVEVLEGQALFQEGQAVLAGEIVISGAVDLKEPMYATVDAGQRLVHARGTLWASTYRTLQACIPLEAQIKVYTGAEEETWSLTVLGHTLNFFGKGSISTAGYDKMTTTHILTLPGGREMPLALVKTEYRAYETTTAAIQTDAAQAMLEERLLERLEEIIGAEGSVLSTTFSVRENSGLLTVTLKAQCREQIGREVTFAGQVGEIIPGTQSG</sequence>
<gene>
    <name evidence="2" type="ORF">H9826_05900</name>
</gene>
<keyword evidence="1" id="KW-0472">Membrane</keyword>
<dbReference type="Proteomes" id="UP000886824">
    <property type="component" value="Unassembled WGS sequence"/>
</dbReference>
<keyword evidence="1" id="KW-1133">Transmembrane helix</keyword>
<keyword evidence="1" id="KW-0812">Transmembrane</keyword>
<evidence type="ECO:0000313" key="2">
    <source>
        <dbReference type="EMBL" id="HIY73490.1"/>
    </source>
</evidence>
<dbReference type="Pfam" id="PF06898">
    <property type="entry name" value="YqfD"/>
    <property type="match status" value="1"/>
</dbReference>
<proteinExistence type="predicted"/>
<protein>
    <submittedName>
        <fullName evidence="2">Sporulation protein YqfD</fullName>
    </submittedName>
</protein>
<organism evidence="2 3">
    <name type="scientific">Candidatus Intestinimonas merdavium</name>
    <dbReference type="NCBI Taxonomy" id="2838622"/>
    <lineage>
        <taxon>Bacteria</taxon>
        <taxon>Bacillati</taxon>
        <taxon>Bacillota</taxon>
        <taxon>Clostridia</taxon>
        <taxon>Eubacteriales</taxon>
        <taxon>Intestinimonas</taxon>
    </lineage>
</organism>
<reference evidence="2" key="1">
    <citation type="journal article" date="2021" name="PeerJ">
        <title>Extensive microbial diversity within the chicken gut microbiome revealed by metagenomics and culture.</title>
        <authorList>
            <person name="Gilroy R."/>
            <person name="Ravi A."/>
            <person name="Getino M."/>
            <person name="Pursley I."/>
            <person name="Horton D.L."/>
            <person name="Alikhan N.F."/>
            <person name="Baker D."/>
            <person name="Gharbi K."/>
            <person name="Hall N."/>
            <person name="Watson M."/>
            <person name="Adriaenssens E.M."/>
            <person name="Foster-Nyarko E."/>
            <person name="Jarju S."/>
            <person name="Secka A."/>
            <person name="Antonio M."/>
            <person name="Oren A."/>
            <person name="Chaudhuri R.R."/>
            <person name="La Ragione R."/>
            <person name="Hildebrand F."/>
            <person name="Pallen M.J."/>
        </authorList>
    </citation>
    <scope>NUCLEOTIDE SEQUENCE</scope>
    <source>
        <strain evidence="2">CHK33-7979</strain>
    </source>
</reference>
<evidence type="ECO:0000313" key="3">
    <source>
        <dbReference type="Proteomes" id="UP000886824"/>
    </source>
</evidence>
<dbReference type="AlphaFoldDB" id="A0A9D1Z4G8"/>
<accession>A0A9D1Z4G8</accession>
<feature type="transmembrane region" description="Helical" evidence="1">
    <location>
        <begin position="88"/>
        <end position="109"/>
    </location>
</feature>
<evidence type="ECO:0000256" key="1">
    <source>
        <dbReference type="SAM" id="Phobius"/>
    </source>
</evidence>
<name>A0A9D1Z4G8_9FIRM</name>